<dbReference type="Pfam" id="PF01418">
    <property type="entry name" value="HTH_6"/>
    <property type="match status" value="1"/>
</dbReference>
<organism evidence="6 7">
    <name type="scientific">Proteobacteria bacterium 228</name>
    <dbReference type="NCBI Taxonomy" id="2083153"/>
    <lineage>
        <taxon>Bacteria</taxon>
        <taxon>Pseudomonadati</taxon>
        <taxon>Pseudomonadota</taxon>
    </lineage>
</organism>
<evidence type="ECO:0000259" key="4">
    <source>
        <dbReference type="PROSITE" id="PS51071"/>
    </source>
</evidence>
<keyword evidence="3" id="KW-0804">Transcription</keyword>
<keyword evidence="1" id="KW-0805">Transcription regulation</keyword>
<dbReference type="EMBL" id="PRLP01000143">
    <property type="protein sequence ID" value="PPC74559.1"/>
    <property type="molecule type" value="Genomic_DNA"/>
</dbReference>
<comment type="caution">
    <text evidence="6">The sequence shown here is derived from an EMBL/GenBank/DDBJ whole genome shotgun (WGS) entry which is preliminary data.</text>
</comment>
<feature type="domain" description="HTH rpiR-type" evidence="4">
    <location>
        <begin position="15"/>
        <end position="91"/>
    </location>
</feature>
<feature type="domain" description="SIS" evidence="5">
    <location>
        <begin position="143"/>
        <end position="284"/>
    </location>
</feature>
<evidence type="ECO:0000256" key="2">
    <source>
        <dbReference type="ARBA" id="ARBA00023125"/>
    </source>
</evidence>
<evidence type="ECO:0000256" key="3">
    <source>
        <dbReference type="ARBA" id="ARBA00023163"/>
    </source>
</evidence>
<dbReference type="Proteomes" id="UP000238196">
    <property type="component" value="Unassembled WGS sequence"/>
</dbReference>
<evidence type="ECO:0000313" key="6">
    <source>
        <dbReference type="EMBL" id="PPC74559.1"/>
    </source>
</evidence>
<proteinExistence type="predicted"/>
<dbReference type="SUPFAM" id="SSF46689">
    <property type="entry name" value="Homeodomain-like"/>
    <property type="match status" value="1"/>
</dbReference>
<dbReference type="InterPro" id="IPR001347">
    <property type="entry name" value="SIS_dom"/>
</dbReference>
<keyword evidence="2" id="KW-0238">DNA-binding</keyword>
<dbReference type="CDD" id="cd05013">
    <property type="entry name" value="SIS_RpiR"/>
    <property type="match status" value="1"/>
</dbReference>
<dbReference type="PANTHER" id="PTHR30514">
    <property type="entry name" value="GLUCOKINASE"/>
    <property type="match status" value="1"/>
</dbReference>
<gene>
    <name evidence="6" type="ORF">C4K68_24885</name>
</gene>
<dbReference type="OrthoDB" id="9814005at2"/>
<dbReference type="InterPro" id="IPR046348">
    <property type="entry name" value="SIS_dom_sf"/>
</dbReference>
<dbReference type="PANTHER" id="PTHR30514:SF20">
    <property type="entry name" value="TRANSCRIPTIONAL REGULATOR"/>
    <property type="match status" value="1"/>
</dbReference>
<dbReference type="Pfam" id="PF01380">
    <property type="entry name" value="SIS"/>
    <property type="match status" value="1"/>
</dbReference>
<dbReference type="PROSITE" id="PS51071">
    <property type="entry name" value="HTH_RPIR"/>
    <property type="match status" value="1"/>
</dbReference>
<dbReference type="Gene3D" id="1.10.10.10">
    <property type="entry name" value="Winged helix-like DNA-binding domain superfamily/Winged helix DNA-binding domain"/>
    <property type="match status" value="1"/>
</dbReference>
<evidence type="ECO:0000313" key="7">
    <source>
        <dbReference type="Proteomes" id="UP000238196"/>
    </source>
</evidence>
<sequence>MDTPPSNNQAPATLQELQECITQRHEQLSKRLQQVARFVLEHPNTVALDTVAVIADQAGVHPSTLVRFASAFGYSGFSEMQSLFRQKLVEHTTSYGERVRLLKQSDSTSVVNSNTILQEFVQGNSLSMEHLPDMISARQLDEAVELLASAQAVHVVGLRRSFAVASYLVYALRHIDRRVHMIDGNGGMLEEQASVLGEGDVLVAISYSPYAAETSSVVHRAHERKVPIIAITDSKLSPLVPLAKVYFDIKEADVRGFRSLTSTLCLAQTLAISLAYKLEQQEGRSSGRFDPPAPT</sequence>
<dbReference type="Gene3D" id="3.40.50.10490">
    <property type="entry name" value="Glucose-6-phosphate isomerase like protein, domain 1"/>
    <property type="match status" value="1"/>
</dbReference>
<protein>
    <submittedName>
        <fullName evidence="6">Fe-S cluster assembly protein HesB</fullName>
    </submittedName>
</protein>
<dbReference type="GO" id="GO:0003700">
    <property type="term" value="F:DNA-binding transcription factor activity"/>
    <property type="evidence" value="ECO:0007669"/>
    <property type="project" value="InterPro"/>
</dbReference>
<dbReference type="GO" id="GO:0097367">
    <property type="term" value="F:carbohydrate derivative binding"/>
    <property type="evidence" value="ECO:0007669"/>
    <property type="project" value="InterPro"/>
</dbReference>
<evidence type="ECO:0000256" key="1">
    <source>
        <dbReference type="ARBA" id="ARBA00023015"/>
    </source>
</evidence>
<dbReference type="SUPFAM" id="SSF53697">
    <property type="entry name" value="SIS domain"/>
    <property type="match status" value="1"/>
</dbReference>
<dbReference type="InterPro" id="IPR009057">
    <property type="entry name" value="Homeodomain-like_sf"/>
</dbReference>
<dbReference type="InterPro" id="IPR035472">
    <property type="entry name" value="RpiR-like_SIS"/>
</dbReference>
<reference evidence="6 7" key="1">
    <citation type="submission" date="2018-02" db="EMBL/GenBank/DDBJ databases">
        <title>novel marine gammaproteobacteria from coastal saline agro ecosystem.</title>
        <authorList>
            <person name="Krishnan R."/>
            <person name="Ramesh Kumar N."/>
        </authorList>
    </citation>
    <scope>NUCLEOTIDE SEQUENCE [LARGE SCALE GENOMIC DNA]</scope>
    <source>
        <strain evidence="6 7">228</strain>
    </source>
</reference>
<name>A0A2S5KJ71_9PROT</name>
<dbReference type="InterPro" id="IPR000281">
    <property type="entry name" value="HTH_RpiR"/>
</dbReference>
<dbReference type="InterPro" id="IPR047640">
    <property type="entry name" value="RpiR-like"/>
</dbReference>
<evidence type="ECO:0000259" key="5">
    <source>
        <dbReference type="PROSITE" id="PS51464"/>
    </source>
</evidence>
<dbReference type="AlphaFoldDB" id="A0A2S5KJ71"/>
<dbReference type="InterPro" id="IPR036388">
    <property type="entry name" value="WH-like_DNA-bd_sf"/>
</dbReference>
<dbReference type="GO" id="GO:0003677">
    <property type="term" value="F:DNA binding"/>
    <property type="evidence" value="ECO:0007669"/>
    <property type="project" value="UniProtKB-KW"/>
</dbReference>
<accession>A0A2S5KJ71</accession>
<dbReference type="PROSITE" id="PS51464">
    <property type="entry name" value="SIS"/>
    <property type="match status" value="1"/>
</dbReference>
<dbReference type="GO" id="GO:1901135">
    <property type="term" value="P:carbohydrate derivative metabolic process"/>
    <property type="evidence" value="ECO:0007669"/>
    <property type="project" value="InterPro"/>
</dbReference>